<dbReference type="EMBL" id="DUJP01000016">
    <property type="protein sequence ID" value="HII46556.1"/>
    <property type="molecule type" value="Genomic_DNA"/>
</dbReference>
<organism evidence="2 5">
    <name type="scientific">Pyrobaculum aerophilum</name>
    <dbReference type="NCBI Taxonomy" id="13773"/>
    <lineage>
        <taxon>Archaea</taxon>
        <taxon>Thermoproteota</taxon>
        <taxon>Thermoprotei</taxon>
        <taxon>Thermoproteales</taxon>
        <taxon>Thermoproteaceae</taxon>
        <taxon>Pyrobaculum</taxon>
    </lineage>
</organism>
<dbReference type="OMA" id="MFRVYLN"/>
<dbReference type="EMBL" id="NMUE01000059">
    <property type="protein sequence ID" value="RFA93511.1"/>
    <property type="molecule type" value="Genomic_DNA"/>
</dbReference>
<evidence type="ECO:0000313" key="4">
    <source>
        <dbReference type="Proteomes" id="UP000256877"/>
    </source>
</evidence>
<dbReference type="Proteomes" id="UP000651120">
    <property type="component" value="Unassembled WGS sequence"/>
</dbReference>
<evidence type="ECO:0000313" key="2">
    <source>
        <dbReference type="EMBL" id="RFA93511.1"/>
    </source>
</evidence>
<protein>
    <submittedName>
        <fullName evidence="2">Uncharacterized protein</fullName>
    </submittedName>
</protein>
<name>A0A371QUT2_9CREN</name>
<dbReference type="Proteomes" id="UP000257123">
    <property type="component" value="Unassembled WGS sequence"/>
</dbReference>
<dbReference type="AlphaFoldDB" id="A0A371QUT2"/>
<proteinExistence type="predicted"/>
<reference evidence="1" key="2">
    <citation type="journal article" date="2020" name="bioRxiv">
        <title>A rank-normalized archaeal taxonomy based on genome phylogeny resolves widespread incomplete and uneven classifications.</title>
        <authorList>
            <person name="Rinke C."/>
            <person name="Chuvochina M."/>
            <person name="Mussig A.J."/>
            <person name="Chaumeil P.-A."/>
            <person name="Waite D.W."/>
            <person name="Whitman W.B."/>
            <person name="Parks D.H."/>
            <person name="Hugenholtz P."/>
        </authorList>
    </citation>
    <scope>NUCLEOTIDE SEQUENCE</scope>
    <source>
        <strain evidence="1">UBA8839</strain>
    </source>
</reference>
<dbReference type="Proteomes" id="UP000256877">
    <property type="component" value="Unassembled WGS sequence"/>
</dbReference>
<comment type="caution">
    <text evidence="2">The sequence shown here is derived from an EMBL/GenBank/DDBJ whole genome shotgun (WGS) entry which is preliminary data.</text>
</comment>
<reference evidence="4 5" key="1">
    <citation type="submission" date="2017-07" db="EMBL/GenBank/DDBJ databases">
        <title>Draft genome sequence of aerobic hyperthermophilic archaea, Pyrobaculum aerophilum YKB31 and YKB32.</title>
        <authorList>
            <person name="Mochizuki T."/>
            <person name="Berliner A.J."/>
            <person name="Yoshida-Takashima Y."/>
            <person name="Takaki Y."/>
            <person name="Nunoura T."/>
            <person name="Takai K."/>
        </authorList>
    </citation>
    <scope>NUCLEOTIDE SEQUENCE [LARGE SCALE GENOMIC DNA]</scope>
    <source>
        <strain evidence="2 5">YKB31</strain>
        <strain evidence="3 4">YKB32</strain>
    </source>
</reference>
<sequence length="69" mass="8357">MYRVYLNPKEERVLVTKFKIVENGWALIGKYASWEKAYKKAVYLANKLDYILEWFLEDQIEHALQVFKN</sequence>
<evidence type="ECO:0000313" key="5">
    <source>
        <dbReference type="Proteomes" id="UP000257123"/>
    </source>
</evidence>
<dbReference type="RefSeq" id="WP_011009392.1">
    <property type="nucleotide sequence ID" value="NZ_DAIOPL010000051.1"/>
</dbReference>
<dbReference type="OrthoDB" id="26696at2157"/>
<gene>
    <name evidence="2" type="ORF">CGL51_12655</name>
    <name evidence="3" type="ORF">CGL52_10190</name>
    <name evidence="1" type="ORF">HA333_03650</name>
</gene>
<accession>A0A371QUT2</accession>
<dbReference type="EMBL" id="NMUF01000032">
    <property type="protein sequence ID" value="RFA96930.1"/>
    <property type="molecule type" value="Genomic_DNA"/>
</dbReference>
<evidence type="ECO:0000313" key="3">
    <source>
        <dbReference type="EMBL" id="RFA96930.1"/>
    </source>
</evidence>
<dbReference type="GeneID" id="1464122"/>
<evidence type="ECO:0000313" key="1">
    <source>
        <dbReference type="EMBL" id="HII46556.1"/>
    </source>
</evidence>